<organism evidence="1">
    <name type="scientific">Pseudomonas aeruginosa</name>
    <dbReference type="NCBI Taxonomy" id="287"/>
    <lineage>
        <taxon>Bacteria</taxon>
        <taxon>Pseudomonadati</taxon>
        <taxon>Pseudomonadota</taxon>
        <taxon>Gammaproteobacteria</taxon>
        <taxon>Pseudomonadales</taxon>
        <taxon>Pseudomonadaceae</taxon>
        <taxon>Pseudomonas</taxon>
    </lineage>
</organism>
<reference evidence="1" key="1">
    <citation type="submission" date="2014-09" db="EMBL/GenBank/DDBJ databases">
        <authorList>
            <person name="Wibberg Daniel"/>
        </authorList>
    </citation>
    <scope>NUCLEOTIDE SEQUENCE</scope>
    <source>
        <strain evidence="1">MH19</strain>
        <plasmid evidence="1">pPAMH19</plasmid>
    </source>
</reference>
<keyword evidence="1" id="KW-0614">Plasmid</keyword>
<protein>
    <submittedName>
        <fullName evidence="1">Uncharacterized protein</fullName>
    </submittedName>
</protein>
<name>A0A0B7KM11_PSEAI</name>
<gene>
    <name evidence="1" type="ORF">PAMH19_p0019</name>
</gene>
<accession>A0A0B7KM11</accession>
<reference evidence="1" key="2">
    <citation type="journal article" date="2015" name="Genome Announc.">
        <title>Genome Sequence of the Urethral Catheter Isolate Pseudomonas aeruginosa MH19.</title>
        <authorList>
            <person name="Vorholter F.J."/>
            <person name="Tielen P."/>
            <person name="Wibberg D."/>
            <person name="Narten M."/>
            <person name="Schobert M."/>
            <person name="Tupker R."/>
            <person name="Blom J."/>
            <person name="Schatschneider S."/>
            <person name="Winkler A."/>
            <person name="Albersmeier A."/>
            <person name="Goesmann A."/>
            <person name="Puhler A."/>
            <person name="Jahn D."/>
        </authorList>
    </citation>
    <scope>NUCLEOTIDE SEQUENCE [LARGE SCALE GENOMIC DNA]</scope>
    <source>
        <strain evidence="1">MH19</strain>
        <plasmid evidence="1">pPAMH19</plasmid>
    </source>
</reference>
<dbReference type="EMBL" id="LN809998">
    <property type="protein sequence ID" value="CEO58229.1"/>
    <property type="molecule type" value="Genomic_DNA"/>
</dbReference>
<dbReference type="AlphaFoldDB" id="A0A0B7KM11"/>
<proteinExistence type="predicted"/>
<evidence type="ECO:0000313" key="1">
    <source>
        <dbReference type="EMBL" id="CEO58229.1"/>
    </source>
</evidence>
<geneLocation type="plasmid" evidence="1">
    <name>pPAMH19</name>
</geneLocation>
<sequence length="46" mass="5192">MCLKTCRVIKKQAPSFVDNGIISGVPCNIKLARNTRYRQMIQHDGS</sequence>